<evidence type="ECO:0000313" key="2">
    <source>
        <dbReference type="EMBL" id="QHT24192.1"/>
    </source>
</evidence>
<name>A0A6C0E654_9ZZZZ</name>
<proteinExistence type="predicted"/>
<reference evidence="2" key="1">
    <citation type="journal article" date="2020" name="Nature">
        <title>Giant virus diversity and host interactions through global metagenomics.</title>
        <authorList>
            <person name="Schulz F."/>
            <person name="Roux S."/>
            <person name="Paez-Espino D."/>
            <person name="Jungbluth S."/>
            <person name="Walsh D.A."/>
            <person name="Denef V.J."/>
            <person name="McMahon K.D."/>
            <person name="Konstantinidis K.T."/>
            <person name="Eloe-Fadrosh E.A."/>
            <person name="Kyrpides N.C."/>
            <person name="Woyke T."/>
        </authorList>
    </citation>
    <scope>NUCLEOTIDE SEQUENCE</scope>
    <source>
        <strain evidence="2">GVMAG-M-3300023179-138</strain>
    </source>
</reference>
<organism evidence="2">
    <name type="scientific">viral metagenome</name>
    <dbReference type="NCBI Taxonomy" id="1070528"/>
    <lineage>
        <taxon>unclassified sequences</taxon>
        <taxon>metagenomes</taxon>
        <taxon>organismal metagenomes</taxon>
    </lineage>
</organism>
<dbReference type="AlphaFoldDB" id="A0A6C0E654"/>
<dbReference type="GO" id="GO:0003676">
    <property type="term" value="F:nucleic acid binding"/>
    <property type="evidence" value="ECO:0007669"/>
    <property type="project" value="InterPro"/>
</dbReference>
<sequence>MRPFFSLKSAIRPPHTHLIQTDGSFKSGISRTACVFPLTKEYMLCTYIDHRHSGDSEWCSVLDGIRFAKKLDRGAIHLENDNQGLINALINRRPPRHMDYYDAITDEIRHLDYIGIRWIPRGLNRADGLFDKTF</sequence>
<dbReference type="Gene3D" id="3.30.420.10">
    <property type="entry name" value="Ribonuclease H-like superfamily/Ribonuclease H"/>
    <property type="match status" value="1"/>
</dbReference>
<protein>
    <recommendedName>
        <fullName evidence="1">RNase H type-1 domain-containing protein</fullName>
    </recommendedName>
</protein>
<evidence type="ECO:0000259" key="1">
    <source>
        <dbReference type="Pfam" id="PF13456"/>
    </source>
</evidence>
<dbReference type="InterPro" id="IPR002156">
    <property type="entry name" value="RNaseH_domain"/>
</dbReference>
<dbReference type="EMBL" id="MN739743">
    <property type="protein sequence ID" value="QHT24192.1"/>
    <property type="molecule type" value="Genomic_DNA"/>
</dbReference>
<accession>A0A6C0E654</accession>
<dbReference type="InterPro" id="IPR036397">
    <property type="entry name" value="RNaseH_sf"/>
</dbReference>
<feature type="domain" description="RNase H type-1" evidence="1">
    <location>
        <begin position="22"/>
        <end position="125"/>
    </location>
</feature>
<dbReference type="Pfam" id="PF13456">
    <property type="entry name" value="RVT_3"/>
    <property type="match status" value="1"/>
</dbReference>
<dbReference type="GO" id="GO:0004523">
    <property type="term" value="F:RNA-DNA hybrid ribonuclease activity"/>
    <property type="evidence" value="ECO:0007669"/>
    <property type="project" value="InterPro"/>
</dbReference>